<sequence length="60" mass="6368">MAVFPAAAMVAFPPMAAFPATATAYRWGDGICGRRFPPPAAAFPAVVPHQINSFEFSVDK</sequence>
<dbReference type="Proteomes" id="UP000032180">
    <property type="component" value="Chromosome 5"/>
</dbReference>
<proteinExistence type="predicted"/>
<name>A0A0D9WET2_9ORYZ</name>
<dbReference type="HOGENOM" id="CLU_2945023_0_0_1"/>
<dbReference type="AlphaFoldDB" id="A0A0D9WET2"/>
<organism evidence="1 2">
    <name type="scientific">Leersia perrieri</name>
    <dbReference type="NCBI Taxonomy" id="77586"/>
    <lineage>
        <taxon>Eukaryota</taxon>
        <taxon>Viridiplantae</taxon>
        <taxon>Streptophyta</taxon>
        <taxon>Embryophyta</taxon>
        <taxon>Tracheophyta</taxon>
        <taxon>Spermatophyta</taxon>
        <taxon>Magnoliopsida</taxon>
        <taxon>Liliopsida</taxon>
        <taxon>Poales</taxon>
        <taxon>Poaceae</taxon>
        <taxon>BOP clade</taxon>
        <taxon>Oryzoideae</taxon>
        <taxon>Oryzeae</taxon>
        <taxon>Oryzinae</taxon>
        <taxon>Leersia</taxon>
    </lineage>
</organism>
<keyword evidence="2" id="KW-1185">Reference proteome</keyword>
<evidence type="ECO:0000313" key="2">
    <source>
        <dbReference type="Proteomes" id="UP000032180"/>
    </source>
</evidence>
<protein>
    <submittedName>
        <fullName evidence="1">Uncharacterized protein</fullName>
    </submittedName>
</protein>
<evidence type="ECO:0000313" key="1">
    <source>
        <dbReference type="EnsemblPlants" id="LPERR05G08430.1"/>
    </source>
</evidence>
<accession>A0A0D9WET2</accession>
<reference evidence="1 2" key="1">
    <citation type="submission" date="2012-08" db="EMBL/GenBank/DDBJ databases">
        <title>Oryza genome evolution.</title>
        <authorList>
            <person name="Wing R.A."/>
        </authorList>
    </citation>
    <scope>NUCLEOTIDE SEQUENCE</scope>
</reference>
<reference evidence="1" key="3">
    <citation type="submission" date="2015-04" db="UniProtKB">
        <authorList>
            <consortium name="EnsemblPlants"/>
        </authorList>
    </citation>
    <scope>IDENTIFICATION</scope>
</reference>
<dbReference type="EnsemblPlants" id="LPERR05G08430.1">
    <property type="protein sequence ID" value="LPERR05G08430.1"/>
    <property type="gene ID" value="LPERR05G08430"/>
</dbReference>
<dbReference type="Gramene" id="LPERR05G08430.1">
    <property type="protein sequence ID" value="LPERR05G08430.1"/>
    <property type="gene ID" value="LPERR05G08430"/>
</dbReference>
<reference evidence="2" key="2">
    <citation type="submission" date="2013-12" db="EMBL/GenBank/DDBJ databases">
        <authorList>
            <person name="Yu Y."/>
            <person name="Lee S."/>
            <person name="de Baynast K."/>
            <person name="Wissotski M."/>
            <person name="Liu L."/>
            <person name="Talag J."/>
            <person name="Goicoechea J."/>
            <person name="Angelova A."/>
            <person name="Jetty R."/>
            <person name="Kudrna D."/>
            <person name="Golser W."/>
            <person name="Rivera L."/>
            <person name="Zhang J."/>
            <person name="Wing R."/>
        </authorList>
    </citation>
    <scope>NUCLEOTIDE SEQUENCE</scope>
</reference>